<keyword evidence="5" id="KW-0472">Membrane</keyword>
<dbReference type="InterPro" id="IPR038577">
    <property type="entry name" value="GT10-like_C_sf"/>
</dbReference>
<dbReference type="AlphaFoldDB" id="A0AAD3HB48"/>
<evidence type="ECO:0000256" key="3">
    <source>
        <dbReference type="ARBA" id="ARBA00022676"/>
    </source>
</evidence>
<accession>A0AAD3HB48</accession>
<evidence type="ECO:0000313" key="8">
    <source>
        <dbReference type="Proteomes" id="UP001054902"/>
    </source>
</evidence>
<dbReference type="Gene3D" id="3.40.50.11660">
    <property type="entry name" value="Glycosyl transferase family 10, C-terminal domain"/>
    <property type="match status" value="1"/>
</dbReference>
<keyword evidence="4 5" id="KW-0808">Transferase</keyword>
<comment type="subcellular location">
    <subcellularLocation>
        <location evidence="5">Golgi apparatus</location>
        <location evidence="5">Golgi stack membrane</location>
        <topology evidence="5">Single-pass type II membrane protein</topology>
    </subcellularLocation>
</comment>
<dbReference type="Proteomes" id="UP001054902">
    <property type="component" value="Unassembled WGS sequence"/>
</dbReference>
<sequence length="216" mass="25451">MQYTWIDRFHKILTPDILLNGFVDNNFELREKFLIYANSNCVKFRETAVFELSSIGTVYCSGKCQGKKIGLNSSENIINIRKEYKINVGNWWKNVDLYREFQFCFVMEHEKDHKSYITEKILLAYSAGCIPIYYGPDLIFDIFNKNSFVFYNISNPSPALKIVKELRNDKEKMKEMKNQKILSNGYKTLQKYFSFNDEVGDGHLKKILREKIGLKE</sequence>
<evidence type="ECO:0000259" key="6">
    <source>
        <dbReference type="Pfam" id="PF00852"/>
    </source>
</evidence>
<dbReference type="EC" id="2.4.1.-" evidence="5"/>
<comment type="pathway">
    <text evidence="1">Protein modification; protein glycosylation.</text>
</comment>
<comment type="caution">
    <text evidence="7">The sequence shown here is derived from an EMBL/GenBank/DDBJ whole genome shotgun (WGS) entry which is preliminary data.</text>
</comment>
<organism evidence="7 8">
    <name type="scientific">Chaetoceros tenuissimus</name>
    <dbReference type="NCBI Taxonomy" id="426638"/>
    <lineage>
        <taxon>Eukaryota</taxon>
        <taxon>Sar</taxon>
        <taxon>Stramenopiles</taxon>
        <taxon>Ochrophyta</taxon>
        <taxon>Bacillariophyta</taxon>
        <taxon>Coscinodiscophyceae</taxon>
        <taxon>Chaetocerotophycidae</taxon>
        <taxon>Chaetocerotales</taxon>
        <taxon>Chaetocerotaceae</taxon>
        <taxon>Chaetoceros</taxon>
    </lineage>
</organism>
<dbReference type="PANTHER" id="PTHR11929:SF194">
    <property type="entry name" value="ALPHA-(1,3)-FUCOSYLTRANSFERASE 10"/>
    <property type="match status" value="1"/>
</dbReference>
<evidence type="ECO:0000313" key="7">
    <source>
        <dbReference type="EMBL" id="GFH56613.1"/>
    </source>
</evidence>
<dbReference type="InterPro" id="IPR055270">
    <property type="entry name" value="Glyco_tran_10_C"/>
</dbReference>
<dbReference type="GO" id="GO:0046920">
    <property type="term" value="F:alpha-(1-&gt;3)-fucosyltransferase activity"/>
    <property type="evidence" value="ECO:0007669"/>
    <property type="project" value="TreeGrafter"/>
</dbReference>
<gene>
    <name evidence="7" type="ORF">CTEN210_13089</name>
</gene>
<dbReference type="PANTHER" id="PTHR11929">
    <property type="entry name" value="ALPHA- 1,3 -FUCOSYLTRANSFERASE"/>
    <property type="match status" value="1"/>
</dbReference>
<dbReference type="Pfam" id="PF00852">
    <property type="entry name" value="Glyco_transf_10"/>
    <property type="match status" value="1"/>
</dbReference>
<keyword evidence="5" id="KW-0812">Transmembrane</keyword>
<name>A0AAD3HB48_9STRA</name>
<protein>
    <recommendedName>
        <fullName evidence="5">Fucosyltransferase</fullName>
        <ecNumber evidence="5">2.4.1.-</ecNumber>
    </recommendedName>
</protein>
<feature type="domain" description="Fucosyltransferase C-terminal" evidence="6">
    <location>
        <begin position="30"/>
        <end position="173"/>
    </location>
</feature>
<evidence type="ECO:0000256" key="5">
    <source>
        <dbReference type="RuleBase" id="RU003832"/>
    </source>
</evidence>
<proteinExistence type="inferred from homology"/>
<evidence type="ECO:0000256" key="4">
    <source>
        <dbReference type="ARBA" id="ARBA00022679"/>
    </source>
</evidence>
<dbReference type="GO" id="GO:0032580">
    <property type="term" value="C:Golgi cisterna membrane"/>
    <property type="evidence" value="ECO:0007669"/>
    <property type="project" value="UniProtKB-SubCell"/>
</dbReference>
<dbReference type="EMBL" id="BLLK01000054">
    <property type="protein sequence ID" value="GFH56613.1"/>
    <property type="molecule type" value="Genomic_DNA"/>
</dbReference>
<keyword evidence="8" id="KW-1185">Reference proteome</keyword>
<evidence type="ECO:0000256" key="1">
    <source>
        <dbReference type="ARBA" id="ARBA00004922"/>
    </source>
</evidence>
<keyword evidence="3 5" id="KW-0328">Glycosyltransferase</keyword>
<reference evidence="7 8" key="1">
    <citation type="journal article" date="2021" name="Sci. Rep.">
        <title>The genome of the diatom Chaetoceros tenuissimus carries an ancient integrated fragment of an extant virus.</title>
        <authorList>
            <person name="Hongo Y."/>
            <person name="Kimura K."/>
            <person name="Takaki Y."/>
            <person name="Yoshida Y."/>
            <person name="Baba S."/>
            <person name="Kobayashi G."/>
            <person name="Nagasaki K."/>
            <person name="Hano T."/>
            <person name="Tomaru Y."/>
        </authorList>
    </citation>
    <scope>NUCLEOTIDE SEQUENCE [LARGE SCALE GENOMIC DNA]</scope>
    <source>
        <strain evidence="7 8">NIES-3715</strain>
    </source>
</reference>
<comment type="similarity">
    <text evidence="2 5">Belongs to the glycosyltransferase 10 family.</text>
</comment>
<keyword evidence="5" id="KW-0333">Golgi apparatus</keyword>
<dbReference type="SUPFAM" id="SSF53756">
    <property type="entry name" value="UDP-Glycosyltransferase/glycogen phosphorylase"/>
    <property type="match status" value="1"/>
</dbReference>
<evidence type="ECO:0000256" key="2">
    <source>
        <dbReference type="ARBA" id="ARBA00008919"/>
    </source>
</evidence>
<dbReference type="InterPro" id="IPR001503">
    <property type="entry name" value="Glyco_trans_10"/>
</dbReference>